<dbReference type="PROSITE" id="PS00092">
    <property type="entry name" value="N6_MTASE"/>
    <property type="match status" value="1"/>
</dbReference>
<dbReference type="PANTHER" id="PTHR33841:SF1">
    <property type="entry name" value="DNA METHYLTRANSFERASE A"/>
    <property type="match status" value="1"/>
</dbReference>
<comment type="caution">
    <text evidence="14">The sequence shown here is derived from an EMBL/GenBank/DDBJ whole genome shotgun (WGS) entry which is preliminary data.</text>
</comment>
<proteinExistence type="predicted"/>
<evidence type="ECO:0000259" key="12">
    <source>
        <dbReference type="Pfam" id="PF23653"/>
    </source>
</evidence>
<dbReference type="GO" id="GO:0009007">
    <property type="term" value="F:site-specific DNA-methyltransferase (adenine-specific) activity"/>
    <property type="evidence" value="ECO:0007669"/>
    <property type="project" value="UniProtKB-EC"/>
</dbReference>
<dbReference type="GO" id="GO:0032259">
    <property type="term" value="P:methylation"/>
    <property type="evidence" value="ECO:0007669"/>
    <property type="project" value="UniProtKB-KW"/>
</dbReference>
<evidence type="ECO:0000256" key="9">
    <source>
        <dbReference type="SAM" id="MobiDB-lite"/>
    </source>
</evidence>
<organism evidence="14 15">
    <name type="scientific">Fodinibius salinus</name>
    <dbReference type="NCBI Taxonomy" id="860790"/>
    <lineage>
        <taxon>Bacteria</taxon>
        <taxon>Pseudomonadati</taxon>
        <taxon>Balneolota</taxon>
        <taxon>Balneolia</taxon>
        <taxon>Balneolales</taxon>
        <taxon>Balneolaceae</taxon>
        <taxon>Fodinibius</taxon>
    </lineage>
</organism>
<feature type="domain" description="DUF7814" evidence="13">
    <location>
        <begin position="247"/>
        <end position="471"/>
    </location>
</feature>
<feature type="coiled-coil region" evidence="8">
    <location>
        <begin position="789"/>
        <end position="816"/>
    </location>
</feature>
<feature type="region of interest" description="Disordered" evidence="9">
    <location>
        <begin position="1028"/>
        <end position="1052"/>
    </location>
</feature>
<protein>
    <recommendedName>
        <fullName evidence="1">site-specific DNA-methyltransferase (adenine-specific)</fullName>
        <ecNumber evidence="1">2.1.1.72</ecNumber>
    </recommendedName>
</protein>
<keyword evidence="5" id="KW-0680">Restriction system</keyword>
<dbReference type="SUPFAM" id="SSF116734">
    <property type="entry name" value="DNA methylase specificity domain"/>
    <property type="match status" value="1"/>
</dbReference>
<evidence type="ECO:0000256" key="5">
    <source>
        <dbReference type="ARBA" id="ARBA00022747"/>
    </source>
</evidence>
<dbReference type="InterPro" id="IPR029063">
    <property type="entry name" value="SAM-dependent_MTases_sf"/>
</dbReference>
<evidence type="ECO:0000256" key="2">
    <source>
        <dbReference type="ARBA" id="ARBA00022603"/>
    </source>
</evidence>
<dbReference type="Pfam" id="PF12950">
    <property type="entry name" value="TaqI_C"/>
    <property type="match status" value="1"/>
</dbReference>
<evidence type="ECO:0000256" key="1">
    <source>
        <dbReference type="ARBA" id="ARBA00011900"/>
    </source>
</evidence>
<dbReference type="Pfam" id="PF07669">
    <property type="entry name" value="Eco57I"/>
    <property type="match status" value="1"/>
</dbReference>
<keyword evidence="8" id="KW-0175">Coiled coil</keyword>
<gene>
    <name evidence="14" type="ORF">LX73_1230</name>
</gene>
<evidence type="ECO:0000259" key="11">
    <source>
        <dbReference type="Pfam" id="PF12950"/>
    </source>
</evidence>
<dbReference type="Pfam" id="PF23653">
    <property type="entry name" value="DUF7149"/>
    <property type="match status" value="1"/>
</dbReference>
<dbReference type="GO" id="GO:0009307">
    <property type="term" value="P:DNA restriction-modification system"/>
    <property type="evidence" value="ECO:0007669"/>
    <property type="project" value="UniProtKB-KW"/>
</dbReference>
<dbReference type="EMBL" id="VNHY01000002">
    <property type="protein sequence ID" value="TYP93525.1"/>
    <property type="molecule type" value="Genomic_DNA"/>
</dbReference>
<feature type="compositionally biased region" description="Polar residues" evidence="9">
    <location>
        <begin position="1033"/>
        <end position="1049"/>
    </location>
</feature>
<keyword evidence="6" id="KW-0238">DNA-binding</keyword>
<dbReference type="Proteomes" id="UP000324595">
    <property type="component" value="Unassembled WGS sequence"/>
</dbReference>
<comment type="catalytic activity">
    <reaction evidence="7">
        <text>a 2'-deoxyadenosine in DNA + S-adenosyl-L-methionine = an N(6)-methyl-2'-deoxyadenosine in DNA + S-adenosyl-L-homocysteine + H(+)</text>
        <dbReference type="Rhea" id="RHEA:15197"/>
        <dbReference type="Rhea" id="RHEA-COMP:12418"/>
        <dbReference type="Rhea" id="RHEA-COMP:12419"/>
        <dbReference type="ChEBI" id="CHEBI:15378"/>
        <dbReference type="ChEBI" id="CHEBI:57856"/>
        <dbReference type="ChEBI" id="CHEBI:59789"/>
        <dbReference type="ChEBI" id="CHEBI:90615"/>
        <dbReference type="ChEBI" id="CHEBI:90616"/>
        <dbReference type="EC" id="2.1.1.72"/>
    </reaction>
</comment>
<feature type="domain" description="TaqI-like C-terminal specificity" evidence="11">
    <location>
        <begin position="1057"/>
        <end position="1177"/>
    </location>
</feature>
<accession>A0A5D3YIY5</accession>
<keyword evidence="2 14" id="KW-0489">Methyltransferase</keyword>
<dbReference type="InterPro" id="IPR056716">
    <property type="entry name" value="DUF7814"/>
</dbReference>
<dbReference type="InterPro" id="IPR002052">
    <property type="entry name" value="DNA_methylase_N6_adenine_CS"/>
</dbReference>
<feature type="domain" description="Type II methyltransferase M.TaqI-like" evidence="10">
    <location>
        <begin position="648"/>
        <end position="932"/>
    </location>
</feature>
<dbReference type="RefSeq" id="WP_148898589.1">
    <property type="nucleotide sequence ID" value="NZ_VNHY01000002.1"/>
</dbReference>
<evidence type="ECO:0000256" key="7">
    <source>
        <dbReference type="ARBA" id="ARBA00047942"/>
    </source>
</evidence>
<keyword evidence="3" id="KW-0808">Transferase</keyword>
<dbReference type="InterPro" id="IPR050953">
    <property type="entry name" value="N4_N6_ade-DNA_methylase"/>
</dbReference>
<dbReference type="OrthoDB" id="32195at2"/>
<evidence type="ECO:0000313" key="15">
    <source>
        <dbReference type="Proteomes" id="UP000324595"/>
    </source>
</evidence>
<dbReference type="InterPro" id="IPR055573">
    <property type="entry name" value="DUF7149"/>
</dbReference>
<dbReference type="InterPro" id="IPR025931">
    <property type="entry name" value="TaqI_C"/>
</dbReference>
<evidence type="ECO:0000313" key="14">
    <source>
        <dbReference type="EMBL" id="TYP93525.1"/>
    </source>
</evidence>
<evidence type="ECO:0000256" key="3">
    <source>
        <dbReference type="ARBA" id="ARBA00022679"/>
    </source>
</evidence>
<keyword evidence="4" id="KW-0949">S-adenosyl-L-methionine</keyword>
<dbReference type="Gene3D" id="3.40.50.150">
    <property type="entry name" value="Vaccinia Virus protein VP39"/>
    <property type="match status" value="1"/>
</dbReference>
<dbReference type="Pfam" id="PF25120">
    <property type="entry name" value="DUF7814"/>
    <property type="match status" value="1"/>
</dbReference>
<evidence type="ECO:0000256" key="6">
    <source>
        <dbReference type="ARBA" id="ARBA00023125"/>
    </source>
</evidence>
<dbReference type="SUPFAM" id="SSF53335">
    <property type="entry name" value="S-adenosyl-L-methionine-dependent methyltransferases"/>
    <property type="match status" value="1"/>
</dbReference>
<evidence type="ECO:0000256" key="8">
    <source>
        <dbReference type="SAM" id="Coils"/>
    </source>
</evidence>
<evidence type="ECO:0000256" key="4">
    <source>
        <dbReference type="ARBA" id="ARBA00022691"/>
    </source>
</evidence>
<evidence type="ECO:0000259" key="10">
    <source>
        <dbReference type="Pfam" id="PF07669"/>
    </source>
</evidence>
<feature type="domain" description="DUF7149" evidence="12">
    <location>
        <begin position="7"/>
        <end position="246"/>
    </location>
</feature>
<dbReference type="InterPro" id="IPR011639">
    <property type="entry name" value="MethylTrfase_TaqI-like_dom"/>
</dbReference>
<keyword evidence="15" id="KW-1185">Reference proteome</keyword>
<dbReference type="EC" id="2.1.1.72" evidence="1"/>
<dbReference type="PANTHER" id="PTHR33841">
    <property type="entry name" value="DNA METHYLTRANSFERASE YEEA-RELATED"/>
    <property type="match status" value="1"/>
</dbReference>
<dbReference type="AlphaFoldDB" id="A0A5D3YIY5"/>
<dbReference type="PRINTS" id="PR00507">
    <property type="entry name" value="N12N6MTFRASE"/>
</dbReference>
<reference evidence="14 15" key="1">
    <citation type="submission" date="2019-07" db="EMBL/GenBank/DDBJ databases">
        <title>Genomic Encyclopedia of Archaeal and Bacterial Type Strains, Phase II (KMG-II): from individual species to whole genera.</title>
        <authorList>
            <person name="Goeker M."/>
        </authorList>
    </citation>
    <scope>NUCLEOTIDE SEQUENCE [LARGE SCALE GENOMIC DNA]</scope>
    <source>
        <strain evidence="14 15">DSM 21935</strain>
    </source>
</reference>
<dbReference type="GO" id="GO:0003677">
    <property type="term" value="F:DNA binding"/>
    <property type="evidence" value="ECO:0007669"/>
    <property type="project" value="UniProtKB-KW"/>
</dbReference>
<evidence type="ECO:0000259" key="13">
    <source>
        <dbReference type="Pfam" id="PF25120"/>
    </source>
</evidence>
<sequence length="1233" mass="143922">MQLETKSLRKSINKAFLKETVDRSSFNNFKAELGQLLKNIDSAKKKDEHEEHFKNLLVPFLNEVGFDDYYINTSVRIDLAIHTDGKVKDPVGVLLEVKRPSNKNEMITEEDFNRKAMHEAVLYYLEQRIEEDNEDLKHIVITDTLNWFVFDAQEFERCYYRPSALKKVYKSWKTDQKVSSNKDFMYDKIGDFIDSQDTTLRGLHLDLQSYEKYLKAKEDSEPEKKLIPLFKFFSPTQLLKEPFANDSNTLNREFYRELLYILGLEETTKSNTRYIERASEDKRHPGSFIENTIRILDAEDHLSTVREPKVKYGSDRDEQLFNVALELSIIWMNRVLFLKLLEAQLFRYHRQDKKFKFLKSKTIDGYDELNKLFFQVLARREADRTEDINEKFGHIPYLNSSLFDPSSLEHQSVFISNLDDKKTLPVYSKSVLKDRRGDEINTLEYLFEFLDAYDFAAEGGEEIQEEHKSLINASVLGLIFEKINGYKDGSYFTPGFITEYMARETLRKAVTDKFAQHWDEEYLSFDDIYNRIGRADTDIEKANEIVNSITICDPAVGSGHFLVSCLNELLAIKSDLGILTDRDGKRLRDVKVEVENDELIVTYSDEELFEYDVSHTWHGSHLAKRKISANRQRIQKALFHEKRHIIENCLFGVDINSNSVKICRLRLWIELLKNTYYTEKSDYHELEVLPNIDINIKTGNSLVSRFDLDSDLSSVFKDSDHSLQDYKEAVHSYKQTGDRSEKKRLQKLINNIKDEYSTTLLNNDPIYEKLSKQRGRLDLMQNADLFGEKKFSKKDIKKQEKKVKKVEKEIEEQESGVFYNQAFEWRFEFPEVLNKEGQFTGFDVVIGNPPYVPSKSASLTDPLKSYYNSEYSTTEYQLNTFGLFIELGIRLIRKLGCYSMIVPNYWLSTRYDKKLRNHIFIENTADKLVNVHSVFEDAVVETLLLFGKKNTRNLPKRIELLSLDEKYNGNSIKEEVDSGSIFDFQEIRIIEKEDEFEQLTFKKRLNLESNNQLGNFFDFSFGLKPYQVGKGNPPQTQEDVNQKNYNSDSQKTEDHKQFLKAKNVDTLAVKGEIEFLKYGEHLAEPRSMDLFSGERIVLGRIISGERIKAIYLDDEILCNTDLITLKPKRDLSADFVRFLLGIVVSQLTKYYLISTNINLDRKAYPKINTKTLKDFPIPPYTENSVKNISRAVEKAQNEDGQKINYLAEIDRMVYKVYGLDEEDVEIVEESVSS</sequence>
<name>A0A5D3YIY5_9BACT</name>